<protein>
    <recommendedName>
        <fullName evidence="2">Transposase Helix-turn-helix domain-containing protein</fullName>
    </recommendedName>
</protein>
<reference evidence="3 4" key="1">
    <citation type="submission" date="2016-03" db="EMBL/GenBank/DDBJ databases">
        <title>EvidentialGene: Evidence-directed Construction of Genes on Genomes.</title>
        <authorList>
            <person name="Gilbert D.G."/>
            <person name="Choi J.-H."/>
            <person name="Mockaitis K."/>
            <person name="Colbourne J."/>
            <person name="Pfrender M."/>
        </authorList>
    </citation>
    <scope>NUCLEOTIDE SEQUENCE [LARGE SCALE GENOMIC DNA]</scope>
    <source>
        <strain evidence="3 4">Xinb3</strain>
        <tissue evidence="3">Complete organism</tissue>
    </source>
</reference>
<dbReference type="OrthoDB" id="8195867at2759"/>
<feature type="domain" description="Transposase Helix-turn-helix" evidence="2">
    <location>
        <begin position="77"/>
        <end position="125"/>
    </location>
</feature>
<feature type="non-terminal residue" evidence="3">
    <location>
        <position position="134"/>
    </location>
</feature>
<dbReference type="InterPro" id="IPR027805">
    <property type="entry name" value="Transposase_HTH_dom"/>
</dbReference>
<feature type="coiled-coil region" evidence="1">
    <location>
        <begin position="1"/>
        <end position="28"/>
    </location>
</feature>
<organism evidence="3 4">
    <name type="scientific">Daphnia magna</name>
    <dbReference type="NCBI Taxonomy" id="35525"/>
    <lineage>
        <taxon>Eukaryota</taxon>
        <taxon>Metazoa</taxon>
        <taxon>Ecdysozoa</taxon>
        <taxon>Arthropoda</taxon>
        <taxon>Crustacea</taxon>
        <taxon>Branchiopoda</taxon>
        <taxon>Diplostraca</taxon>
        <taxon>Cladocera</taxon>
        <taxon>Anomopoda</taxon>
        <taxon>Daphniidae</taxon>
        <taxon>Daphnia</taxon>
    </lineage>
</organism>
<feature type="non-terminal residue" evidence="3">
    <location>
        <position position="1"/>
    </location>
</feature>
<evidence type="ECO:0000313" key="3">
    <source>
        <dbReference type="EMBL" id="KZR96804.1"/>
    </source>
</evidence>
<dbReference type="AlphaFoldDB" id="A0A162D024"/>
<keyword evidence="4" id="KW-1185">Reference proteome</keyword>
<proteinExistence type="predicted"/>
<dbReference type="Pfam" id="PF13613">
    <property type="entry name" value="HTH_Tnp_4"/>
    <property type="match status" value="1"/>
</dbReference>
<keyword evidence="1" id="KW-0175">Coiled coil</keyword>
<gene>
    <name evidence="3" type="ORF">APZ42_008650</name>
</gene>
<accession>A0A162D024</accession>
<dbReference type="EMBL" id="LRGB01023639">
    <property type="protein sequence ID" value="KZR96804.1"/>
    <property type="molecule type" value="Genomic_DNA"/>
</dbReference>
<dbReference type="Proteomes" id="UP000076858">
    <property type="component" value="Unassembled WGS sequence"/>
</dbReference>
<dbReference type="STRING" id="35525.A0A162D024"/>
<evidence type="ECO:0000256" key="1">
    <source>
        <dbReference type="SAM" id="Coils"/>
    </source>
</evidence>
<dbReference type="PANTHER" id="PTHR23080:SF144">
    <property type="entry name" value="SPINDLE AND KINETOCHORE ASSOCIATED COMPLEX SUBUNIT 3"/>
    <property type="match status" value="1"/>
</dbReference>
<evidence type="ECO:0000313" key="4">
    <source>
        <dbReference type="Proteomes" id="UP000076858"/>
    </source>
</evidence>
<dbReference type="PANTHER" id="PTHR23080">
    <property type="entry name" value="THAP DOMAIN PROTEIN"/>
    <property type="match status" value="1"/>
</dbReference>
<evidence type="ECO:0000259" key="2">
    <source>
        <dbReference type="Pfam" id="PF13613"/>
    </source>
</evidence>
<sequence>LKDSSNQILELTKEVKNLNQINQELKKKVADTDISKFIINNDKRCKFYTGIDSYEKLIALFDFIEQSAPKPHPLEVLTHFQQFVLTLVKLRLNLRLEDLGHRFNIAKSTVSKYVHIWVTGMHQVFVPTFLFWPG</sequence>
<comment type="caution">
    <text evidence="3">The sequence shown here is derived from an EMBL/GenBank/DDBJ whole genome shotgun (WGS) entry which is preliminary data.</text>
</comment>
<name>A0A162D024_9CRUS</name>